<reference evidence="5" key="1">
    <citation type="journal article" date="2023" name="Science">
        <title>Elucidation of the pathway for biosynthesis of saponin adjuvants from the soapbark tree.</title>
        <authorList>
            <person name="Reed J."/>
            <person name="Orme A."/>
            <person name="El-Demerdash A."/>
            <person name="Owen C."/>
            <person name="Martin L.B.B."/>
            <person name="Misra R.C."/>
            <person name="Kikuchi S."/>
            <person name="Rejzek M."/>
            <person name="Martin A.C."/>
            <person name="Harkess A."/>
            <person name="Leebens-Mack J."/>
            <person name="Louveau T."/>
            <person name="Stephenson M.J."/>
            <person name="Osbourn A."/>
        </authorList>
    </citation>
    <scope>NUCLEOTIDE SEQUENCE</scope>
    <source>
        <strain evidence="5">S10</strain>
    </source>
</reference>
<keyword evidence="2 3" id="KW-0539">Nucleus</keyword>
<organism evidence="5 6">
    <name type="scientific">Quillaja saponaria</name>
    <name type="common">Soap bark tree</name>
    <dbReference type="NCBI Taxonomy" id="32244"/>
    <lineage>
        <taxon>Eukaryota</taxon>
        <taxon>Viridiplantae</taxon>
        <taxon>Streptophyta</taxon>
        <taxon>Embryophyta</taxon>
        <taxon>Tracheophyta</taxon>
        <taxon>Spermatophyta</taxon>
        <taxon>Magnoliopsida</taxon>
        <taxon>eudicotyledons</taxon>
        <taxon>Gunneridae</taxon>
        <taxon>Pentapetalae</taxon>
        <taxon>rosids</taxon>
        <taxon>fabids</taxon>
        <taxon>Fabales</taxon>
        <taxon>Quillajaceae</taxon>
        <taxon>Quillaja</taxon>
    </lineage>
</organism>
<protein>
    <submittedName>
        <fullName evidence="5">Histone-lysine N-methyltransferase, H3 lysine-9 specific SUVH1</fullName>
    </submittedName>
</protein>
<dbReference type="SUPFAM" id="SSF88697">
    <property type="entry name" value="PUA domain-like"/>
    <property type="match status" value="1"/>
</dbReference>
<comment type="subcellular location">
    <subcellularLocation>
        <location evidence="1">Chromosome</location>
        <location evidence="1">Centromere</location>
    </subcellularLocation>
    <subcellularLocation>
        <location evidence="3">Nucleus</location>
    </subcellularLocation>
</comment>
<dbReference type="InterPro" id="IPR051357">
    <property type="entry name" value="H3K9_HMTase_SUVAR3-9"/>
</dbReference>
<dbReference type="PROSITE" id="PS51015">
    <property type="entry name" value="YDG"/>
    <property type="match status" value="1"/>
</dbReference>
<dbReference type="InterPro" id="IPR003105">
    <property type="entry name" value="SRA_YDG"/>
</dbReference>
<dbReference type="Proteomes" id="UP001163823">
    <property type="component" value="Chromosome 4"/>
</dbReference>
<dbReference type="GO" id="GO:0000775">
    <property type="term" value="C:chromosome, centromeric region"/>
    <property type="evidence" value="ECO:0007669"/>
    <property type="project" value="UniProtKB-SubCell"/>
</dbReference>
<dbReference type="PANTHER" id="PTHR45660:SF13">
    <property type="entry name" value="HISTONE-LYSINE N-METHYLTRANSFERASE SETMAR"/>
    <property type="match status" value="1"/>
</dbReference>
<gene>
    <name evidence="5" type="ORF">O6P43_009989</name>
</gene>
<evidence type="ECO:0000256" key="3">
    <source>
        <dbReference type="PROSITE-ProRule" id="PRU00358"/>
    </source>
</evidence>
<sequence>MEGVFTAYNPLRSLVPVFSSQPPNSSSFLTPQAGAPFICVSPSGPFPPGFEQNSQSPSGVPFSLNNPISAADPLNSFRRPSPSTAGIIASPHTVVANGDTGSSRWSTRNRVQSHSLQHIGFTEEDDYSQNQVLDALRQGDGSKELAAYTSMIFDILRRRISQFEEANQSTPAVTRRPDLKAGTILMNKGIRANSKKRIGAVRGVEVGDIFFFRMELCLVGLHAPSMGGIDYMSIRITQRKSH</sequence>
<dbReference type="GO" id="GO:0005634">
    <property type="term" value="C:nucleus"/>
    <property type="evidence" value="ECO:0007669"/>
    <property type="project" value="UniProtKB-SubCell"/>
</dbReference>
<dbReference type="InterPro" id="IPR015947">
    <property type="entry name" value="PUA-like_sf"/>
</dbReference>
<accession>A0AAD7PZH4</accession>
<dbReference type="InterPro" id="IPR036987">
    <property type="entry name" value="SRA-YDG_sf"/>
</dbReference>
<proteinExistence type="predicted"/>
<evidence type="ECO:0000313" key="6">
    <source>
        <dbReference type="Proteomes" id="UP001163823"/>
    </source>
</evidence>
<dbReference type="KEGG" id="qsa:O6P43_009989"/>
<evidence type="ECO:0000256" key="1">
    <source>
        <dbReference type="ARBA" id="ARBA00004584"/>
    </source>
</evidence>
<dbReference type="Gene3D" id="2.30.280.10">
    <property type="entry name" value="SRA-YDG"/>
    <property type="match status" value="1"/>
</dbReference>
<comment type="caution">
    <text evidence="5">The sequence shown here is derived from an EMBL/GenBank/DDBJ whole genome shotgun (WGS) entry which is preliminary data.</text>
</comment>
<feature type="domain" description="YDG" evidence="4">
    <location>
        <begin position="199"/>
        <end position="242"/>
    </location>
</feature>
<keyword evidence="6" id="KW-1185">Reference proteome</keyword>
<dbReference type="Pfam" id="PF02182">
    <property type="entry name" value="SAD_SRA"/>
    <property type="match status" value="1"/>
</dbReference>
<evidence type="ECO:0000256" key="2">
    <source>
        <dbReference type="ARBA" id="ARBA00023242"/>
    </source>
</evidence>
<dbReference type="AlphaFoldDB" id="A0AAD7PZH4"/>
<evidence type="ECO:0000313" key="5">
    <source>
        <dbReference type="EMBL" id="KAJ7972044.1"/>
    </source>
</evidence>
<evidence type="ECO:0000259" key="4">
    <source>
        <dbReference type="PROSITE" id="PS51015"/>
    </source>
</evidence>
<dbReference type="PANTHER" id="PTHR45660">
    <property type="entry name" value="HISTONE-LYSINE N-METHYLTRANSFERASE SETMAR"/>
    <property type="match status" value="1"/>
</dbReference>
<dbReference type="EMBL" id="JARAOO010000004">
    <property type="protein sequence ID" value="KAJ7972044.1"/>
    <property type="molecule type" value="Genomic_DNA"/>
</dbReference>
<dbReference type="GO" id="GO:0003690">
    <property type="term" value="F:double-stranded DNA binding"/>
    <property type="evidence" value="ECO:0007669"/>
    <property type="project" value="TreeGrafter"/>
</dbReference>
<name>A0AAD7PZH4_QUISA</name>
<dbReference type="GO" id="GO:0042054">
    <property type="term" value="F:histone methyltransferase activity"/>
    <property type="evidence" value="ECO:0007669"/>
    <property type="project" value="TreeGrafter"/>
</dbReference>